<accession>A0ACB5R752</accession>
<dbReference type="EMBL" id="BROD01000001">
    <property type="protein sequence ID" value="GKX64843.1"/>
    <property type="molecule type" value="Genomic_DNA"/>
</dbReference>
<keyword evidence="2" id="KW-1185">Reference proteome</keyword>
<comment type="caution">
    <text evidence="1">The sequence shown here is derived from an EMBL/GenBank/DDBJ whole genome shotgun (WGS) entry which is preliminary data.</text>
</comment>
<dbReference type="Proteomes" id="UP001058074">
    <property type="component" value="Unassembled WGS sequence"/>
</dbReference>
<sequence>MSEKKKGFTLIELIISIALIGILLVPVSSMVLTTVRTNKRAEVKQKATLVGQKVLEQLRAVNIAKQGTSFNFTGITFDNNVANNVFVLNNVDSYKVTVTLNVKNTLESANTEEVKYDGKYSIGVRNEQPTIISQNSSNPADVKEVPDNKIIIKVQKSGNDRIVDINNGEINETVTTKDASGNPSSDPNDKKDLNLALNFSKYILTNQSQYAANPVYVNVYNQDDKYVNLCLQKTDNIIVNVNQYVNPINIYNNRPEDPNAAKIGDMYDIMVEVTKDNSSLFVGHAVKNIK</sequence>
<gene>
    <name evidence="1" type="ORF">rsdtw13_01010</name>
</gene>
<evidence type="ECO:0000313" key="2">
    <source>
        <dbReference type="Proteomes" id="UP001058074"/>
    </source>
</evidence>
<evidence type="ECO:0000313" key="1">
    <source>
        <dbReference type="EMBL" id="GKX64843.1"/>
    </source>
</evidence>
<reference evidence="1" key="1">
    <citation type="journal article" date="2025" name="Int. J. Syst. Evol. Microbiol.">
        <title>Inconstantimicrobium mannanitabidum sp. nov., a novel member of the family Clostridiaceae isolated from anoxic soil under the treatment of reductive soil disinfestation.</title>
        <authorList>
            <person name="Ueki A."/>
            <person name="Tonouchi A."/>
            <person name="Honma S."/>
            <person name="Kaku N."/>
            <person name="Ueki K."/>
        </authorList>
    </citation>
    <scope>NUCLEOTIDE SEQUENCE</scope>
    <source>
        <strain evidence="1">TW13</strain>
    </source>
</reference>
<protein>
    <submittedName>
        <fullName evidence="1">Uncharacterized protein</fullName>
    </submittedName>
</protein>
<organism evidence="1 2">
    <name type="scientific">Inconstantimicrobium mannanitabidum</name>
    <dbReference type="NCBI Taxonomy" id="1604901"/>
    <lineage>
        <taxon>Bacteria</taxon>
        <taxon>Bacillati</taxon>
        <taxon>Bacillota</taxon>
        <taxon>Clostridia</taxon>
        <taxon>Eubacteriales</taxon>
        <taxon>Clostridiaceae</taxon>
        <taxon>Inconstantimicrobium</taxon>
    </lineage>
</organism>
<proteinExistence type="predicted"/>
<name>A0ACB5R752_9CLOT</name>